<dbReference type="AlphaFoldDB" id="A0A645E1U2"/>
<comment type="caution">
    <text evidence="2">The sequence shown here is derived from an EMBL/GenBank/DDBJ whole genome shotgun (WGS) entry which is preliminary data.</text>
</comment>
<sequence length="219" mass="24490">MGNHQPFNPEKFGYKCQIGVTSDELDQDDLAITKVMLEGLTRADQALGELTDALRERKEPTIVVFFGDHRPNLFLTDGDTVYSHLGLCDGNDCSNWSIDQVADLYSTDYLIWANDATLLKQPAGTKQDTGLTALGPAVLDAADMPRTRYWAMQERLSKSLLVNTDLYCVTAEGDPSWNVSSASLTDEDRELMKLRDAIVYDTYYGQRYVTDRMNQPVGS</sequence>
<dbReference type="Pfam" id="PF00884">
    <property type="entry name" value="Sulfatase"/>
    <property type="match status" value="1"/>
</dbReference>
<proteinExistence type="predicted"/>
<dbReference type="InterPro" id="IPR000917">
    <property type="entry name" value="Sulfatase_N"/>
</dbReference>
<name>A0A645E1U2_9ZZZZ</name>
<accession>A0A645E1U2</accession>
<protein>
    <recommendedName>
        <fullName evidence="1">Sulfatase N-terminal domain-containing protein</fullName>
    </recommendedName>
</protein>
<evidence type="ECO:0000259" key="1">
    <source>
        <dbReference type="Pfam" id="PF00884"/>
    </source>
</evidence>
<organism evidence="2">
    <name type="scientific">bioreactor metagenome</name>
    <dbReference type="NCBI Taxonomy" id="1076179"/>
    <lineage>
        <taxon>unclassified sequences</taxon>
        <taxon>metagenomes</taxon>
        <taxon>ecological metagenomes</taxon>
    </lineage>
</organism>
<evidence type="ECO:0000313" key="2">
    <source>
        <dbReference type="EMBL" id="MPM95531.1"/>
    </source>
</evidence>
<reference evidence="2" key="1">
    <citation type="submission" date="2019-08" db="EMBL/GenBank/DDBJ databases">
        <authorList>
            <person name="Kucharzyk K."/>
            <person name="Murdoch R.W."/>
            <person name="Higgins S."/>
            <person name="Loffler F."/>
        </authorList>
    </citation>
    <scope>NUCLEOTIDE SEQUENCE</scope>
</reference>
<dbReference type="SUPFAM" id="SSF53649">
    <property type="entry name" value="Alkaline phosphatase-like"/>
    <property type="match status" value="1"/>
</dbReference>
<gene>
    <name evidence="2" type="ORF">SDC9_142686</name>
</gene>
<dbReference type="EMBL" id="VSSQ01042009">
    <property type="protein sequence ID" value="MPM95531.1"/>
    <property type="molecule type" value="Genomic_DNA"/>
</dbReference>
<dbReference type="Gene3D" id="3.40.720.10">
    <property type="entry name" value="Alkaline Phosphatase, subunit A"/>
    <property type="match status" value="1"/>
</dbReference>
<dbReference type="InterPro" id="IPR017850">
    <property type="entry name" value="Alkaline_phosphatase_core_sf"/>
</dbReference>
<feature type="domain" description="Sulfatase N-terminal" evidence="1">
    <location>
        <begin position="1"/>
        <end position="143"/>
    </location>
</feature>